<dbReference type="InterPro" id="IPR019845">
    <property type="entry name" value="Squalene/phytoene_synthase_CS"/>
</dbReference>
<dbReference type="GO" id="GO:0004311">
    <property type="term" value="F:geranylgeranyl diphosphate synthase activity"/>
    <property type="evidence" value="ECO:0007669"/>
    <property type="project" value="InterPro"/>
</dbReference>
<sequence length="278" mass="32596">MKHLFDELSFRVSKETTKKYSTSFSLGILALNEEIRPAIYAIYGYVRLADEIVDSFHDYDKEQLMKRFRLQTKEALEERISLNPILNTFQHVVHEYQIDHELIDTFLRSMEMDLQTIDYNSELYDTYILGSAEVVGLMCLQVFVKGDKSEYERLKPYAMRLGSAFQKVNFLRDLKDDFHILGRTYFPNVDLNAFTCEVKTTIEAEIKSEFDVALTGIKMLPTSSKYGVYLAYRYYISLFNKIKCTSAEKIINQRIRINNGKKLSLMMSCYFQYKLAML</sequence>
<dbReference type="InterPro" id="IPR033904">
    <property type="entry name" value="Trans_IPPS_HH"/>
</dbReference>
<dbReference type="PROSITE" id="PS01045">
    <property type="entry name" value="SQUALEN_PHYTOEN_SYN_2"/>
    <property type="match status" value="1"/>
</dbReference>
<keyword evidence="1" id="KW-0808">Transferase</keyword>
<dbReference type="SFLD" id="SFLDG01212">
    <property type="entry name" value="Phytoene_synthase_like"/>
    <property type="match status" value="1"/>
</dbReference>
<dbReference type="SFLD" id="SFLDS00005">
    <property type="entry name" value="Isoprenoid_Synthase_Type_I"/>
    <property type="match status" value="1"/>
</dbReference>
<comment type="caution">
    <text evidence="2">The sequence shown here is derived from an EMBL/GenBank/DDBJ whole genome shotgun (WGS) entry which is preliminary data.</text>
</comment>
<dbReference type="InterPro" id="IPR002060">
    <property type="entry name" value="Squ/phyt_synthse"/>
</dbReference>
<dbReference type="Gene3D" id="1.10.600.10">
    <property type="entry name" value="Farnesyl Diphosphate Synthase"/>
    <property type="match status" value="1"/>
</dbReference>
<gene>
    <name evidence="2" type="ORF">FAZ15_03490</name>
</gene>
<keyword evidence="3" id="KW-1185">Reference proteome</keyword>
<dbReference type="AlphaFoldDB" id="A0A4U0P7A6"/>
<dbReference type="Pfam" id="PF00494">
    <property type="entry name" value="SQS_PSY"/>
    <property type="match status" value="1"/>
</dbReference>
<dbReference type="SFLD" id="SFLDG01018">
    <property type="entry name" value="Squalene/Phytoene_Synthase_Lik"/>
    <property type="match status" value="1"/>
</dbReference>
<dbReference type="GO" id="GO:0016117">
    <property type="term" value="P:carotenoid biosynthetic process"/>
    <property type="evidence" value="ECO:0007669"/>
    <property type="project" value="UniProtKB-ARBA"/>
</dbReference>
<dbReference type="InterPro" id="IPR044843">
    <property type="entry name" value="Trans_IPPS_bact-type"/>
</dbReference>
<evidence type="ECO:0000313" key="2">
    <source>
        <dbReference type="EMBL" id="TJZ63355.1"/>
    </source>
</evidence>
<dbReference type="SUPFAM" id="SSF48576">
    <property type="entry name" value="Terpenoid synthases"/>
    <property type="match status" value="1"/>
</dbReference>
<dbReference type="InterPro" id="IPR008949">
    <property type="entry name" value="Isoprenoid_synthase_dom_sf"/>
</dbReference>
<accession>A0A4U0P7A6</accession>
<proteinExistence type="predicted"/>
<organism evidence="2 3">
    <name type="scientific">Sphingobacterium olei</name>
    <dbReference type="NCBI Taxonomy" id="2571155"/>
    <lineage>
        <taxon>Bacteria</taxon>
        <taxon>Pseudomonadati</taxon>
        <taxon>Bacteroidota</taxon>
        <taxon>Sphingobacteriia</taxon>
        <taxon>Sphingobacteriales</taxon>
        <taxon>Sphingobacteriaceae</taxon>
        <taxon>Sphingobacterium</taxon>
    </lineage>
</organism>
<evidence type="ECO:0000256" key="1">
    <source>
        <dbReference type="ARBA" id="ARBA00022679"/>
    </source>
</evidence>
<dbReference type="GO" id="GO:0051996">
    <property type="term" value="F:squalene synthase [NAD(P)H] activity"/>
    <property type="evidence" value="ECO:0007669"/>
    <property type="project" value="InterPro"/>
</dbReference>
<name>A0A4U0P7A6_9SPHI</name>
<dbReference type="RefSeq" id="WP_136899899.1">
    <property type="nucleotide sequence ID" value="NZ_SUME01000001.1"/>
</dbReference>
<dbReference type="OrthoDB" id="9787280at2"/>
<dbReference type="Proteomes" id="UP000306808">
    <property type="component" value="Unassembled WGS sequence"/>
</dbReference>
<dbReference type="PANTHER" id="PTHR31480">
    <property type="entry name" value="BIFUNCTIONAL LYCOPENE CYCLASE/PHYTOENE SYNTHASE"/>
    <property type="match status" value="1"/>
</dbReference>
<dbReference type="CDD" id="cd00683">
    <property type="entry name" value="Trans_IPPS_HH"/>
    <property type="match status" value="1"/>
</dbReference>
<reference evidence="2 3" key="1">
    <citation type="submission" date="2019-04" db="EMBL/GenBank/DDBJ databases">
        <title>Sphingobacterium olei sp. nov., isolated from oil-contaminated soil.</title>
        <authorList>
            <person name="Liu B."/>
        </authorList>
    </citation>
    <scope>NUCLEOTIDE SEQUENCE [LARGE SCALE GENOMIC DNA]</scope>
    <source>
        <strain evidence="2 3">HAL-9</strain>
    </source>
</reference>
<evidence type="ECO:0000313" key="3">
    <source>
        <dbReference type="Proteomes" id="UP000306808"/>
    </source>
</evidence>
<protein>
    <submittedName>
        <fullName evidence="2">Phytoene/squalene synthase family protein</fullName>
    </submittedName>
</protein>
<dbReference type="EMBL" id="SUME01000001">
    <property type="protein sequence ID" value="TJZ63355.1"/>
    <property type="molecule type" value="Genomic_DNA"/>
</dbReference>